<dbReference type="Pfam" id="PF07606">
    <property type="entry name" value="DUF1569"/>
    <property type="match status" value="1"/>
</dbReference>
<evidence type="ECO:0000313" key="1">
    <source>
        <dbReference type="EMBL" id="MFC4219254.1"/>
    </source>
</evidence>
<gene>
    <name evidence="1" type="ORF">ACFOWS_03880</name>
</gene>
<dbReference type="Proteomes" id="UP001595841">
    <property type="component" value="Unassembled WGS sequence"/>
</dbReference>
<keyword evidence="2" id="KW-1185">Reference proteome</keyword>
<dbReference type="InterPro" id="IPR034660">
    <property type="entry name" value="DinB/YfiT-like"/>
</dbReference>
<sequence>MKSLFDSETHIEILNRIDNLSETSQREWGKMEVGQMLRHCQFPLKVALNKHTIKKPNIFMRLLYKGFKKSMYNDKPWKQNLPTAPGFKVKDSRDFNEEKDKLVALINDFYEERTKKDRDPHPAFGYLTYDQWGQLEYKHLDHHLRQFGV</sequence>
<accession>A0ABV8PGD5</accession>
<organism evidence="1 2">
    <name type="scientific">Flagellimonas marina</name>
    <dbReference type="NCBI Taxonomy" id="1775168"/>
    <lineage>
        <taxon>Bacteria</taxon>
        <taxon>Pseudomonadati</taxon>
        <taxon>Bacteroidota</taxon>
        <taxon>Flavobacteriia</taxon>
        <taxon>Flavobacteriales</taxon>
        <taxon>Flavobacteriaceae</taxon>
        <taxon>Flagellimonas</taxon>
    </lineage>
</organism>
<reference evidence="2" key="1">
    <citation type="journal article" date="2019" name="Int. J. Syst. Evol. Microbiol.">
        <title>The Global Catalogue of Microorganisms (GCM) 10K type strain sequencing project: providing services to taxonomists for standard genome sequencing and annotation.</title>
        <authorList>
            <consortium name="The Broad Institute Genomics Platform"/>
            <consortium name="The Broad Institute Genome Sequencing Center for Infectious Disease"/>
            <person name="Wu L."/>
            <person name="Ma J."/>
        </authorList>
    </citation>
    <scope>NUCLEOTIDE SEQUENCE [LARGE SCALE GENOMIC DNA]</scope>
    <source>
        <strain evidence="2">CGMCC 1.15774</strain>
    </source>
</reference>
<dbReference type="InterPro" id="IPR011463">
    <property type="entry name" value="DUF1569"/>
</dbReference>
<dbReference type="Gene3D" id="1.20.120.450">
    <property type="entry name" value="dinb family like domain"/>
    <property type="match status" value="1"/>
</dbReference>
<name>A0ABV8PGD5_9FLAO</name>
<dbReference type="RefSeq" id="WP_379762668.1">
    <property type="nucleotide sequence ID" value="NZ_JBHSCL010000004.1"/>
</dbReference>
<evidence type="ECO:0000313" key="2">
    <source>
        <dbReference type="Proteomes" id="UP001595841"/>
    </source>
</evidence>
<comment type="caution">
    <text evidence="1">The sequence shown here is derived from an EMBL/GenBank/DDBJ whole genome shotgun (WGS) entry which is preliminary data.</text>
</comment>
<protein>
    <submittedName>
        <fullName evidence="1">DUF1569 domain-containing protein</fullName>
    </submittedName>
</protein>
<dbReference type="EMBL" id="JBHSCL010000004">
    <property type="protein sequence ID" value="MFC4219254.1"/>
    <property type="molecule type" value="Genomic_DNA"/>
</dbReference>
<proteinExistence type="predicted"/>